<dbReference type="GO" id="GO:0035974">
    <property type="term" value="C:meiotic spindle pole body"/>
    <property type="evidence" value="ECO:0007669"/>
    <property type="project" value="EnsemblFungi"/>
</dbReference>
<sequence>MGLRAKYETLLGTSNKTERDLRESLRKLRKLILSDGLPELDIWKILLGVYRISISEYMSLVAKRESDVYDKIQNDTFRTLATDERFLEKVEEVTMIRVLNAFAWKAKEFPTSHLLSLRFSYVQGMNVLLAPIIYVMPSELDAFFAFTNFIQNNCPLYVQPSLEGAHCGLKLLDICLATLDPTLHQHLKSKGLSVQTFAMPLVLTFSACVQPLDEVLRLWDFLLAWGVHFNILCIVAQMIMMREDLLADESPGRRLRTFPALRARLCVEMVVHRLLPGIDESLFDQLVRHPYDPEVLFQLELK</sequence>
<dbReference type="STRING" id="1344416.A0A139AXQ2"/>
<dbReference type="GO" id="GO:0031030">
    <property type="term" value="P:negative regulation of septation initiation signaling"/>
    <property type="evidence" value="ECO:0007669"/>
    <property type="project" value="EnsemblFungi"/>
</dbReference>
<comment type="subcellular location">
    <subcellularLocation>
        <location evidence="1">Cytoplasm</location>
        <location evidence="1">Cytoskeleton</location>
    </subcellularLocation>
</comment>
<comment type="similarity">
    <text evidence="5">Belongs to the BUB2 family.</text>
</comment>
<dbReference type="AlphaFoldDB" id="A0A139AXQ2"/>
<dbReference type="GO" id="GO:1902413">
    <property type="term" value="P:negative regulation of mitotic cytokinesis"/>
    <property type="evidence" value="ECO:0007669"/>
    <property type="project" value="EnsemblFungi"/>
</dbReference>
<gene>
    <name evidence="7" type="ORF">M427DRAFT_493699</name>
</gene>
<organism evidence="7 8">
    <name type="scientific">Gonapodya prolifera (strain JEL478)</name>
    <name type="common">Monoblepharis prolifera</name>
    <dbReference type="NCBI Taxonomy" id="1344416"/>
    <lineage>
        <taxon>Eukaryota</taxon>
        <taxon>Fungi</taxon>
        <taxon>Fungi incertae sedis</taxon>
        <taxon>Chytridiomycota</taxon>
        <taxon>Chytridiomycota incertae sedis</taxon>
        <taxon>Monoblepharidomycetes</taxon>
        <taxon>Monoblepharidales</taxon>
        <taxon>Gonapodyaceae</taxon>
        <taxon>Gonapodya</taxon>
    </lineage>
</organism>
<dbReference type="GO" id="GO:1990334">
    <property type="term" value="C:Bfa1-Bub2 complex"/>
    <property type="evidence" value="ECO:0007669"/>
    <property type="project" value="EnsemblFungi"/>
</dbReference>
<accession>A0A139AXQ2</accession>
<keyword evidence="4" id="KW-0131">Cell cycle</keyword>
<proteinExistence type="inferred from homology"/>
<dbReference type="PANTHER" id="PTHR22957:SF263">
    <property type="entry name" value="MITOTIC CHECK POINT PROTEIN BUB2"/>
    <property type="match status" value="1"/>
</dbReference>
<dbReference type="FunFam" id="1.10.8.270:FF:000035">
    <property type="entry name" value="Cell cycle arrest protein BUB2"/>
    <property type="match status" value="1"/>
</dbReference>
<name>A0A139AXQ2_GONPJ</name>
<dbReference type="EMBL" id="KQ965732">
    <property type="protein sequence ID" value="KXS21518.1"/>
    <property type="molecule type" value="Genomic_DNA"/>
</dbReference>
<dbReference type="OMA" id="CHKSEPQ"/>
<dbReference type="Gene3D" id="1.10.472.80">
    <property type="entry name" value="Ypt/Rab-GAP domain of gyp1p, domain 3"/>
    <property type="match status" value="1"/>
</dbReference>
<reference evidence="7 8" key="1">
    <citation type="journal article" date="2015" name="Genome Biol. Evol.">
        <title>Phylogenomic analyses indicate that early fungi evolved digesting cell walls of algal ancestors of land plants.</title>
        <authorList>
            <person name="Chang Y."/>
            <person name="Wang S."/>
            <person name="Sekimoto S."/>
            <person name="Aerts A.L."/>
            <person name="Choi C."/>
            <person name="Clum A."/>
            <person name="LaButti K.M."/>
            <person name="Lindquist E.A."/>
            <person name="Yee Ngan C."/>
            <person name="Ohm R.A."/>
            <person name="Salamov A.A."/>
            <person name="Grigoriev I.V."/>
            <person name="Spatafora J.W."/>
            <person name="Berbee M.L."/>
        </authorList>
    </citation>
    <scope>NUCLEOTIDE SEQUENCE [LARGE SCALE GENOMIC DNA]</scope>
    <source>
        <strain evidence="7 8">JEL478</strain>
    </source>
</reference>
<protein>
    <submittedName>
        <fullName evidence="7">Bub2 protein</fullName>
    </submittedName>
</protein>
<evidence type="ECO:0000256" key="1">
    <source>
        <dbReference type="ARBA" id="ARBA00004245"/>
    </source>
</evidence>
<dbReference type="PANTHER" id="PTHR22957">
    <property type="entry name" value="TBC1 DOMAIN FAMILY MEMBER GTPASE-ACTIVATING PROTEIN"/>
    <property type="match status" value="1"/>
</dbReference>
<dbReference type="GO" id="GO:1902543">
    <property type="term" value="P:negative regulation of protein localization to mitotic spindle pole body"/>
    <property type="evidence" value="ECO:0007669"/>
    <property type="project" value="EnsemblFungi"/>
</dbReference>
<dbReference type="Proteomes" id="UP000070544">
    <property type="component" value="Unassembled WGS sequence"/>
</dbReference>
<evidence type="ECO:0000313" key="8">
    <source>
        <dbReference type="Proteomes" id="UP000070544"/>
    </source>
</evidence>
<evidence type="ECO:0000256" key="3">
    <source>
        <dbReference type="ARBA" id="ARBA00023212"/>
    </source>
</evidence>
<dbReference type="OrthoDB" id="10263206at2759"/>
<dbReference type="InterPro" id="IPR000195">
    <property type="entry name" value="Rab-GAP-TBC_dom"/>
</dbReference>
<dbReference type="Pfam" id="PF00566">
    <property type="entry name" value="RabGAP-TBC"/>
    <property type="match status" value="1"/>
</dbReference>
<evidence type="ECO:0000256" key="5">
    <source>
        <dbReference type="ARBA" id="ARBA00061049"/>
    </source>
</evidence>
<dbReference type="GO" id="GO:0005096">
    <property type="term" value="F:GTPase activator activity"/>
    <property type="evidence" value="ECO:0007669"/>
    <property type="project" value="EnsemblFungi"/>
</dbReference>
<dbReference type="SMART" id="SM00164">
    <property type="entry name" value="TBC"/>
    <property type="match status" value="1"/>
</dbReference>
<evidence type="ECO:0000256" key="4">
    <source>
        <dbReference type="ARBA" id="ARBA00023306"/>
    </source>
</evidence>
<keyword evidence="2" id="KW-0963">Cytoplasm</keyword>
<dbReference type="InterPro" id="IPR035969">
    <property type="entry name" value="Rab-GAP_TBC_sf"/>
</dbReference>
<dbReference type="PROSITE" id="PS50086">
    <property type="entry name" value="TBC_RABGAP"/>
    <property type="match status" value="1"/>
</dbReference>
<feature type="domain" description="Rab-GAP TBC" evidence="6">
    <location>
        <begin position="33"/>
        <end position="226"/>
    </location>
</feature>
<evidence type="ECO:0000256" key="2">
    <source>
        <dbReference type="ARBA" id="ARBA00022490"/>
    </source>
</evidence>
<dbReference type="GO" id="GO:0071957">
    <property type="term" value="C:old mitotic spindle pole body"/>
    <property type="evidence" value="ECO:0007669"/>
    <property type="project" value="EnsemblFungi"/>
</dbReference>
<evidence type="ECO:0000259" key="6">
    <source>
        <dbReference type="PROSITE" id="PS50086"/>
    </source>
</evidence>
<keyword evidence="8" id="KW-1185">Reference proteome</keyword>
<dbReference type="Gene3D" id="1.10.8.270">
    <property type="entry name" value="putative rabgap domain of human tbc1 domain family member 14 like domains"/>
    <property type="match status" value="1"/>
</dbReference>
<dbReference type="SUPFAM" id="SSF47923">
    <property type="entry name" value="Ypt/Rab-GAP domain of gyp1p"/>
    <property type="match status" value="2"/>
</dbReference>
<evidence type="ECO:0000313" key="7">
    <source>
        <dbReference type="EMBL" id="KXS21518.1"/>
    </source>
</evidence>
<keyword evidence="3" id="KW-0206">Cytoskeleton</keyword>